<comment type="caution">
    <text evidence="1">The sequence shown here is derived from an EMBL/GenBank/DDBJ whole genome shotgun (WGS) entry which is preliminary data.</text>
</comment>
<proteinExistence type="predicted"/>
<dbReference type="InterPro" id="IPR011717">
    <property type="entry name" value="TPR-4"/>
</dbReference>
<dbReference type="GO" id="GO:0042802">
    <property type="term" value="F:identical protein binding"/>
    <property type="evidence" value="ECO:0007669"/>
    <property type="project" value="InterPro"/>
</dbReference>
<dbReference type="AlphaFoldDB" id="A0A0M0K560"/>
<dbReference type="SUPFAM" id="SSF48452">
    <property type="entry name" value="TPR-like"/>
    <property type="match status" value="1"/>
</dbReference>
<dbReference type="PANTHER" id="PTHR46082:SF6">
    <property type="entry name" value="AAA+ ATPASE DOMAIN-CONTAINING PROTEIN-RELATED"/>
    <property type="match status" value="1"/>
</dbReference>
<dbReference type="InterPro" id="IPR011990">
    <property type="entry name" value="TPR-like_helical_dom_sf"/>
</dbReference>
<dbReference type="OrthoDB" id="5986190at2759"/>
<dbReference type="Pfam" id="PF13374">
    <property type="entry name" value="TPR_10"/>
    <property type="match status" value="3"/>
</dbReference>
<keyword evidence="2" id="KW-1185">Reference proteome</keyword>
<reference evidence="2" key="1">
    <citation type="journal article" date="2015" name="PLoS Genet.">
        <title>Genome Sequence and Transcriptome Analyses of Chrysochromulina tobin: Metabolic Tools for Enhanced Algal Fitness in the Prominent Order Prymnesiales (Haptophyceae).</title>
        <authorList>
            <person name="Hovde B.T."/>
            <person name="Deodato C.R."/>
            <person name="Hunsperger H.M."/>
            <person name="Ryken S.A."/>
            <person name="Yost W."/>
            <person name="Jha R.K."/>
            <person name="Patterson J."/>
            <person name="Monnat R.J. Jr."/>
            <person name="Barlow S.B."/>
            <person name="Starkenburg S.R."/>
            <person name="Cattolico R.A."/>
        </authorList>
    </citation>
    <scope>NUCLEOTIDE SEQUENCE</scope>
    <source>
        <strain evidence="2">CCMP291</strain>
    </source>
</reference>
<gene>
    <name evidence="1" type="ORF">Ctob_014400</name>
</gene>
<dbReference type="EMBL" id="JWZX01001500">
    <property type="protein sequence ID" value="KOO33518.1"/>
    <property type="molecule type" value="Genomic_DNA"/>
</dbReference>
<dbReference type="SMART" id="SM00028">
    <property type="entry name" value="TPR"/>
    <property type="match status" value="5"/>
</dbReference>
<accession>A0A0M0K560</accession>
<dbReference type="Gene3D" id="1.25.40.10">
    <property type="entry name" value="Tetratricopeptide repeat domain"/>
    <property type="match status" value="2"/>
</dbReference>
<dbReference type="InterPro" id="IPR053137">
    <property type="entry name" value="NLR-like"/>
</dbReference>
<protein>
    <submittedName>
        <fullName evidence="1">Tetratricopeptide repeat domain protein</fullName>
    </submittedName>
</protein>
<dbReference type="PANTHER" id="PTHR46082">
    <property type="entry name" value="ATP/GTP-BINDING PROTEIN-RELATED"/>
    <property type="match status" value="1"/>
</dbReference>
<name>A0A0M0K560_9EUKA</name>
<dbReference type="Pfam" id="PF13424">
    <property type="entry name" value="TPR_12"/>
    <property type="match status" value="2"/>
</dbReference>
<dbReference type="Pfam" id="PF07721">
    <property type="entry name" value="TPR_4"/>
    <property type="match status" value="1"/>
</dbReference>
<organism evidence="1 2">
    <name type="scientific">Chrysochromulina tobinii</name>
    <dbReference type="NCBI Taxonomy" id="1460289"/>
    <lineage>
        <taxon>Eukaryota</taxon>
        <taxon>Haptista</taxon>
        <taxon>Haptophyta</taxon>
        <taxon>Prymnesiophyceae</taxon>
        <taxon>Prymnesiales</taxon>
        <taxon>Chrysochromulinaceae</taxon>
        <taxon>Chrysochromulina</taxon>
    </lineage>
</organism>
<evidence type="ECO:0000313" key="1">
    <source>
        <dbReference type="EMBL" id="KOO33518.1"/>
    </source>
</evidence>
<evidence type="ECO:0000313" key="2">
    <source>
        <dbReference type="Proteomes" id="UP000037460"/>
    </source>
</evidence>
<sequence length="817" mass="87864">MEPGASTPAPTFAFGGTTPHAGGLFTFGASSGAAAAPAFLAGAAATSGAASAPRARLGSTDDAADDAADALADALFDAIAAARVPKGSLDVPVRPHARRLPSGRRGITRAMLRAIRRFYRARGALGMLMSDLIKKKGFKWSVCALTRSTGLSLIESLALTAEARGEVADALIGLATTFFSYSWEGTKLGDMLDAIERRLAELEAADGVTRYVWIDIFAASQTLLSGEFDAGRYPRGSEEHTARKEDTDHVFADAMAAISELLLYCSPLTAKWRAPNQPFLLPERGEPPARWMRRGPGAMTRAWCLFELVKALAKGATLHVVLAPADVNGFAALLTRRFGEIAGIVAGIDAADAQITMVEDRDYILAEVAKLEGGIGAVTTTVCASLREWLAAEGRAALMRIPSQERAMSVLQHNLGRLLQDQGKLEEAQVLFHEALEAGRATLGNQHPNTLVSINNLGLLLHHQGKLEEAGVLYREALGAERATHGDRHPNTLTSINNLASLLAQQSKFEEAGVLYREALEAKRATLGNQHPETLISINNFGYLLYALGQGKLDEAGVLYREALEARRATLGDRHPHTLISMNNLGTLLRDQGEFHEAEVLLREALEATRATLGSRHPQTLNSISDVGKLLYDQGKLDEAEVLFCEALEAGRATLGDRHSQTLTFINNLGRLLHDQGRLGEAETLLLEAHGGCAGTLAEGHRTRLRSQAWLADVRRAQGRIESARALVDARVLSTARAALGPTVDTTLMLEAVHARLECAAGGGLSPLKAALERMRTVLGPEHAETRRCAVALSQEEEAARSLHGHHLMKWTRREQG</sequence>
<dbReference type="Proteomes" id="UP000037460">
    <property type="component" value="Unassembled WGS sequence"/>
</dbReference>
<dbReference type="InterPro" id="IPR019734">
    <property type="entry name" value="TPR_rpt"/>
</dbReference>